<name>A0A1B9GYV0_9TREE</name>
<gene>
    <name evidence="2" type="ORF">I316_02063</name>
</gene>
<proteinExistence type="predicted"/>
<feature type="region of interest" description="Disordered" evidence="1">
    <location>
        <begin position="1"/>
        <end position="82"/>
    </location>
</feature>
<dbReference type="EMBL" id="KI669496">
    <property type="protein sequence ID" value="OCF36190.1"/>
    <property type="molecule type" value="Genomic_DNA"/>
</dbReference>
<reference evidence="2 3" key="1">
    <citation type="submission" date="2013-07" db="EMBL/GenBank/DDBJ databases">
        <title>The Genome Sequence of Cryptococcus heveanensis BCC8398.</title>
        <authorList>
            <consortium name="The Broad Institute Genome Sequencing Platform"/>
            <person name="Cuomo C."/>
            <person name="Litvintseva A."/>
            <person name="Chen Y."/>
            <person name="Heitman J."/>
            <person name="Sun S."/>
            <person name="Springer D."/>
            <person name="Dromer F."/>
            <person name="Young S.K."/>
            <person name="Zeng Q."/>
            <person name="Gargeya S."/>
            <person name="Fitzgerald M."/>
            <person name="Abouelleil A."/>
            <person name="Alvarado L."/>
            <person name="Berlin A.M."/>
            <person name="Chapman S.B."/>
            <person name="Dewar J."/>
            <person name="Goldberg J."/>
            <person name="Griggs A."/>
            <person name="Gujja S."/>
            <person name="Hansen M."/>
            <person name="Howarth C."/>
            <person name="Imamovic A."/>
            <person name="Larimer J."/>
            <person name="McCowan C."/>
            <person name="Murphy C."/>
            <person name="Pearson M."/>
            <person name="Priest M."/>
            <person name="Roberts A."/>
            <person name="Saif S."/>
            <person name="Shea T."/>
            <person name="Sykes S."/>
            <person name="Wortman J."/>
            <person name="Nusbaum C."/>
            <person name="Birren B."/>
        </authorList>
    </citation>
    <scope>NUCLEOTIDE SEQUENCE [LARGE SCALE GENOMIC DNA]</scope>
    <source>
        <strain evidence="2 3">BCC8398</strain>
    </source>
</reference>
<keyword evidence="3" id="KW-1185">Reference proteome</keyword>
<dbReference type="OrthoDB" id="2537258at2759"/>
<sequence length="371" mass="39474">MTTTAGPSHQRHSPHPIAPSYGHYRHHPYAPPQAQAPAAQKSNNGNSQPRVNGHSRSTPNGELPPSPPRSRRDASETPSIGLGVAFGGNIGGKWWDEELPPPPASLSSILDSFRKSGEGDRDLLLSILGAKKAEEERLTALIQTRLTILQARLSLHSAAASLSAMPMVQAPSTDRSLSEHAMNADTSPHGSPNGHINEGSMAPPPVERTPSLTSSRGPGSTSDGIASPPLPNGAAYMPPPYPAFEKEVHSRERERSEGRGYWQLPSLQSSLRPPHSHHSASRSPNSPSHTGLPLAPLREVRMDESSARDRRSAGHGPRANGRMDARSNGSVSPKSHVSDGSASGRRDRSGSGLEMLLDAGRVVNESSERDS</sequence>
<reference evidence="3" key="2">
    <citation type="submission" date="2013-12" db="EMBL/GenBank/DDBJ databases">
        <title>Evolution of pathogenesis and genome organization in the Tremellales.</title>
        <authorList>
            <person name="Cuomo C."/>
            <person name="Litvintseva A."/>
            <person name="Heitman J."/>
            <person name="Chen Y."/>
            <person name="Sun S."/>
            <person name="Springer D."/>
            <person name="Dromer F."/>
            <person name="Young S."/>
            <person name="Zeng Q."/>
            <person name="Chapman S."/>
            <person name="Gujja S."/>
            <person name="Saif S."/>
            <person name="Birren B."/>
        </authorList>
    </citation>
    <scope>NUCLEOTIDE SEQUENCE [LARGE SCALE GENOMIC DNA]</scope>
    <source>
        <strain evidence="3">BCC8398</strain>
    </source>
</reference>
<protein>
    <submittedName>
        <fullName evidence="2">Uncharacterized protein</fullName>
    </submittedName>
</protein>
<feature type="compositionally biased region" description="Basic and acidic residues" evidence="1">
    <location>
        <begin position="298"/>
        <end position="312"/>
    </location>
</feature>
<feature type="compositionally biased region" description="Polar residues" evidence="1">
    <location>
        <begin position="210"/>
        <end position="224"/>
    </location>
</feature>
<dbReference type="AlphaFoldDB" id="A0A1B9GYV0"/>
<evidence type="ECO:0000313" key="2">
    <source>
        <dbReference type="EMBL" id="OCF36190.1"/>
    </source>
</evidence>
<feature type="region of interest" description="Disordered" evidence="1">
    <location>
        <begin position="170"/>
        <end position="371"/>
    </location>
</feature>
<organism evidence="2 3">
    <name type="scientific">Kwoniella heveanensis BCC8398</name>
    <dbReference type="NCBI Taxonomy" id="1296120"/>
    <lineage>
        <taxon>Eukaryota</taxon>
        <taxon>Fungi</taxon>
        <taxon>Dikarya</taxon>
        <taxon>Basidiomycota</taxon>
        <taxon>Agaricomycotina</taxon>
        <taxon>Tremellomycetes</taxon>
        <taxon>Tremellales</taxon>
        <taxon>Cryptococcaceae</taxon>
        <taxon>Kwoniella</taxon>
    </lineage>
</organism>
<evidence type="ECO:0000313" key="3">
    <source>
        <dbReference type="Proteomes" id="UP000092666"/>
    </source>
</evidence>
<evidence type="ECO:0000256" key="1">
    <source>
        <dbReference type="SAM" id="MobiDB-lite"/>
    </source>
</evidence>
<dbReference type="Proteomes" id="UP000092666">
    <property type="component" value="Unassembled WGS sequence"/>
</dbReference>
<feature type="compositionally biased region" description="Low complexity" evidence="1">
    <location>
        <begin position="264"/>
        <end position="273"/>
    </location>
</feature>
<feature type="compositionally biased region" description="Basic and acidic residues" evidence="1">
    <location>
        <begin position="244"/>
        <end position="258"/>
    </location>
</feature>
<accession>A0A1B9GYV0</accession>
<feature type="compositionally biased region" description="Polar residues" evidence="1">
    <location>
        <begin position="41"/>
        <end position="60"/>
    </location>
</feature>